<dbReference type="Pfam" id="PF13304">
    <property type="entry name" value="AAA_21"/>
    <property type="match status" value="1"/>
</dbReference>
<dbReference type="PIRSF" id="PIRSF029347">
    <property type="entry name" value="RecF"/>
    <property type="match status" value="1"/>
</dbReference>
<evidence type="ECO:0000313" key="3">
    <source>
        <dbReference type="EMBL" id="GGW89995.1"/>
    </source>
</evidence>
<evidence type="ECO:0000313" key="4">
    <source>
        <dbReference type="Proteomes" id="UP000617743"/>
    </source>
</evidence>
<dbReference type="InterPro" id="IPR014555">
    <property type="entry name" value="RecF-like"/>
</dbReference>
<dbReference type="PANTHER" id="PTHR40396">
    <property type="entry name" value="ATPASE-LIKE PROTEIN"/>
    <property type="match status" value="1"/>
</dbReference>
<accession>A0ABQ2X0S4</accession>
<name>A0ABQ2X0S4_9ACTN</name>
<dbReference type="CDD" id="cd00267">
    <property type="entry name" value="ABC_ATPase"/>
    <property type="match status" value="1"/>
</dbReference>
<sequence length="400" mass="44956">MRPPVIESIKIENYRVLQNVEIRNLKPFTVLLGPNGSGKSTLFDVFAFMETCFTLGVRTAWDRRGGLRQLRSRNSNGAVAIQISYREKPRERLLTYRLEITEERGRPVVSREWLRWTVSPAQGRPRHILDFQNGAGYVVDEETASAQQEALDGPDKLAVNALGQFKSHRRVAALRRFISGWYLSYLSVAEERQSPVAGPQEKLSQSGDNISNVLQFLKENHPERLSAVIDALRETVPALERIDYDTSPDGRLVLFIKDAPFDDSVLASNASDGTLKLLSYLTLLYDPAPAPFIGIEEPENHLYPTVLPGLADQCRQASERSQVLVTTHSHDFVNSCKPDEVIALYRGKDGYTRVVRPHTIPLVTDMLENGALLGTLWQENYFDDLPSPKTPVAEVEGKEQ</sequence>
<dbReference type="RefSeq" id="WP_190049736.1">
    <property type="nucleotide sequence ID" value="NZ_BMWC01000002.1"/>
</dbReference>
<keyword evidence="4" id="KW-1185">Reference proteome</keyword>
<dbReference type="InterPro" id="IPR003959">
    <property type="entry name" value="ATPase_AAA_core"/>
</dbReference>
<gene>
    <name evidence="3" type="ORF">GCM10010383_19320</name>
</gene>
<comment type="caution">
    <text evidence="3">The sequence shown here is derived from an EMBL/GenBank/DDBJ whole genome shotgun (WGS) entry which is preliminary data.</text>
</comment>
<proteinExistence type="predicted"/>
<dbReference type="PANTHER" id="PTHR40396:SF1">
    <property type="entry name" value="ATPASE AAA-TYPE CORE DOMAIN-CONTAINING PROTEIN"/>
    <property type="match status" value="1"/>
</dbReference>
<evidence type="ECO:0000259" key="1">
    <source>
        <dbReference type="Pfam" id="PF13175"/>
    </source>
</evidence>
<protein>
    <submittedName>
        <fullName evidence="3">ATPase</fullName>
    </submittedName>
</protein>
<dbReference type="SUPFAM" id="SSF52540">
    <property type="entry name" value="P-loop containing nucleoside triphosphate hydrolases"/>
    <property type="match status" value="1"/>
</dbReference>
<dbReference type="InterPro" id="IPR041685">
    <property type="entry name" value="AAA_GajA/Old/RecF-like"/>
</dbReference>
<reference evidence="4" key="1">
    <citation type="journal article" date="2019" name="Int. J. Syst. Evol. Microbiol.">
        <title>The Global Catalogue of Microorganisms (GCM) 10K type strain sequencing project: providing services to taxonomists for standard genome sequencing and annotation.</title>
        <authorList>
            <consortium name="The Broad Institute Genomics Platform"/>
            <consortium name="The Broad Institute Genome Sequencing Center for Infectious Disease"/>
            <person name="Wu L."/>
            <person name="Ma J."/>
        </authorList>
    </citation>
    <scope>NUCLEOTIDE SEQUENCE [LARGE SCALE GENOMIC DNA]</scope>
    <source>
        <strain evidence="4">JCM 4866</strain>
    </source>
</reference>
<dbReference type="Gene3D" id="3.40.50.300">
    <property type="entry name" value="P-loop containing nucleotide triphosphate hydrolases"/>
    <property type="match status" value="1"/>
</dbReference>
<dbReference type="Pfam" id="PF13175">
    <property type="entry name" value="AAA_15"/>
    <property type="match status" value="1"/>
</dbReference>
<evidence type="ECO:0000259" key="2">
    <source>
        <dbReference type="Pfam" id="PF13304"/>
    </source>
</evidence>
<feature type="domain" description="ATPase AAA-type core" evidence="2">
    <location>
        <begin position="226"/>
        <end position="329"/>
    </location>
</feature>
<dbReference type="Proteomes" id="UP000617743">
    <property type="component" value="Unassembled WGS sequence"/>
</dbReference>
<dbReference type="InterPro" id="IPR027417">
    <property type="entry name" value="P-loop_NTPase"/>
</dbReference>
<organism evidence="3 4">
    <name type="scientific">Streptomyces lomondensis</name>
    <dbReference type="NCBI Taxonomy" id="68229"/>
    <lineage>
        <taxon>Bacteria</taxon>
        <taxon>Bacillati</taxon>
        <taxon>Actinomycetota</taxon>
        <taxon>Actinomycetes</taxon>
        <taxon>Kitasatosporales</taxon>
        <taxon>Streptomycetaceae</taxon>
        <taxon>Streptomyces</taxon>
    </lineage>
</organism>
<feature type="domain" description="Endonuclease GajA/Old nuclease/RecF-like AAA" evidence="1">
    <location>
        <begin position="6"/>
        <end position="89"/>
    </location>
</feature>
<dbReference type="EMBL" id="BMWC01000002">
    <property type="protein sequence ID" value="GGW89995.1"/>
    <property type="molecule type" value="Genomic_DNA"/>
</dbReference>